<comment type="caution">
    <text evidence="2">The sequence shown here is derived from an EMBL/GenBank/DDBJ whole genome shotgun (WGS) entry which is preliminary data.</text>
</comment>
<evidence type="ECO:0000259" key="1">
    <source>
        <dbReference type="Pfam" id="PF01243"/>
    </source>
</evidence>
<dbReference type="EMBL" id="QEVW01000008">
    <property type="protein sequence ID" value="RAW14968.1"/>
    <property type="molecule type" value="Genomic_DNA"/>
</dbReference>
<proteinExistence type="predicted"/>
<dbReference type="InterPro" id="IPR011576">
    <property type="entry name" value="Pyridox_Oxase_N"/>
</dbReference>
<dbReference type="Proteomes" id="UP000250642">
    <property type="component" value="Unassembled WGS sequence"/>
</dbReference>
<dbReference type="InterPro" id="IPR024029">
    <property type="entry name" value="Pyridox_Oxase_FMN-dep"/>
</dbReference>
<dbReference type="Gene3D" id="2.30.110.10">
    <property type="entry name" value="Electron Transport, Fmn-binding Protein, Chain A"/>
    <property type="match status" value="1"/>
</dbReference>
<evidence type="ECO:0000313" key="3">
    <source>
        <dbReference type="Proteomes" id="UP000250642"/>
    </source>
</evidence>
<dbReference type="InterPro" id="IPR012349">
    <property type="entry name" value="Split_barrel_FMN-bd"/>
</dbReference>
<dbReference type="PANTHER" id="PTHR42815:SF2">
    <property type="entry name" value="FAD-BINDING, PUTATIVE (AFU_ORTHOLOGUE AFUA_6G07600)-RELATED"/>
    <property type="match status" value="1"/>
</dbReference>
<accession>A0A329QW73</accession>
<organism evidence="2 3">
    <name type="scientific">Paenibacillus taichungensis</name>
    <dbReference type="NCBI Taxonomy" id="484184"/>
    <lineage>
        <taxon>Bacteria</taxon>
        <taxon>Bacillati</taxon>
        <taxon>Bacillota</taxon>
        <taxon>Bacilli</taxon>
        <taxon>Bacillales</taxon>
        <taxon>Paenibacillaceae</taxon>
        <taxon>Paenibacillus</taxon>
    </lineage>
</organism>
<dbReference type="AlphaFoldDB" id="A0A329QW73"/>
<evidence type="ECO:0000313" key="2">
    <source>
        <dbReference type="EMBL" id="RAW14968.1"/>
    </source>
</evidence>
<dbReference type="Pfam" id="PF01243">
    <property type="entry name" value="PNPOx_N"/>
    <property type="match status" value="1"/>
</dbReference>
<dbReference type="SUPFAM" id="SSF50475">
    <property type="entry name" value="FMN-binding split barrel"/>
    <property type="match status" value="1"/>
</dbReference>
<reference evidence="2 3" key="1">
    <citation type="submission" date="2018-04" db="EMBL/GenBank/DDBJ databases">
        <title>Paenibacillus taichungensis Genome sequencing and assembly.</title>
        <authorList>
            <person name="Xu J."/>
            <person name="Rensing C."/>
            <person name="Mazhar H.S."/>
        </authorList>
    </citation>
    <scope>NUCLEOTIDE SEQUENCE [LARGE SCALE GENOMIC DNA]</scope>
    <source>
        <strain evidence="2 3">NC1</strain>
    </source>
</reference>
<protein>
    <submittedName>
        <fullName evidence="2">Pyridoxamine 5'-phosphate oxidase family protein</fullName>
    </submittedName>
</protein>
<dbReference type="NCBIfam" id="TIGR04025">
    <property type="entry name" value="PPOX_FMN_DR2398"/>
    <property type="match status" value="1"/>
</dbReference>
<name>A0A329QW73_9BACL</name>
<sequence length="195" mass="21582">MEKKGLDIPLVTDAGELQNMVGEPHEHVRNKAISFVDAHVQNFISLSPLFLLSTSDREGKSDASPRGDGAGFVKVIDPYRLVYPERPGNRRIDSLLNILSNPGVGMLFLIPGMNEVLRINGRASITKDEEFIASMDWSGKTIGAAVIVEVEECFIHCPRAFKQAGLWSSETWVDKESLPSTSEMFRAHLQINGML</sequence>
<dbReference type="PANTHER" id="PTHR42815">
    <property type="entry name" value="FAD-BINDING, PUTATIVE (AFU_ORTHOLOGUE AFUA_6G07600)-RELATED"/>
    <property type="match status" value="1"/>
</dbReference>
<feature type="domain" description="Pyridoxamine 5'-phosphate oxidase N-terminal" evidence="1">
    <location>
        <begin position="37"/>
        <end position="145"/>
    </location>
</feature>
<dbReference type="RefSeq" id="WP_113053454.1">
    <property type="nucleotide sequence ID" value="NZ_QEVW01000008.1"/>
</dbReference>
<gene>
    <name evidence="2" type="ORF">DC345_13005</name>
</gene>